<reference evidence="11 12" key="1">
    <citation type="journal article" date="2007" name="Nature">
        <title>Evolution of genes and genomes on the Drosophila phylogeny.</title>
        <authorList>
            <consortium name="Drosophila 12 Genomes Consortium"/>
            <person name="Clark A.G."/>
            <person name="Eisen M.B."/>
            <person name="Smith D.R."/>
            <person name="Bergman C.M."/>
            <person name="Oliver B."/>
            <person name="Markow T.A."/>
            <person name="Kaufman T.C."/>
            <person name="Kellis M."/>
            <person name="Gelbart W."/>
            <person name="Iyer V.N."/>
            <person name="Pollard D.A."/>
            <person name="Sackton T.B."/>
            <person name="Larracuente A.M."/>
            <person name="Singh N.D."/>
            <person name="Abad J.P."/>
            <person name="Abt D.N."/>
            <person name="Adryan B."/>
            <person name="Aguade M."/>
            <person name="Akashi H."/>
            <person name="Anderson W.W."/>
            <person name="Aquadro C.F."/>
            <person name="Ardell D.H."/>
            <person name="Arguello R."/>
            <person name="Artieri C.G."/>
            <person name="Barbash D.A."/>
            <person name="Barker D."/>
            <person name="Barsanti P."/>
            <person name="Batterham P."/>
            <person name="Batzoglou S."/>
            <person name="Begun D."/>
            <person name="Bhutkar A."/>
            <person name="Blanco E."/>
            <person name="Bosak S.A."/>
            <person name="Bradley R.K."/>
            <person name="Brand A.D."/>
            <person name="Brent M.R."/>
            <person name="Brooks A.N."/>
            <person name="Brown R.H."/>
            <person name="Butlin R.K."/>
            <person name="Caggese C."/>
            <person name="Calvi B.R."/>
            <person name="Bernardo de Carvalho A."/>
            <person name="Caspi A."/>
            <person name="Castrezana S."/>
            <person name="Celniker S.E."/>
            <person name="Chang J.L."/>
            <person name="Chapple C."/>
            <person name="Chatterji S."/>
            <person name="Chinwalla A."/>
            <person name="Civetta A."/>
            <person name="Clifton S.W."/>
            <person name="Comeron J.M."/>
            <person name="Costello J.C."/>
            <person name="Coyne J.A."/>
            <person name="Daub J."/>
            <person name="David R.G."/>
            <person name="Delcher A.L."/>
            <person name="Delehaunty K."/>
            <person name="Do C.B."/>
            <person name="Ebling H."/>
            <person name="Edwards K."/>
            <person name="Eickbush T."/>
            <person name="Evans J.D."/>
            <person name="Filipski A."/>
            <person name="Findeiss S."/>
            <person name="Freyhult E."/>
            <person name="Fulton L."/>
            <person name="Fulton R."/>
            <person name="Garcia A.C."/>
            <person name="Gardiner A."/>
            <person name="Garfield D.A."/>
            <person name="Garvin B.E."/>
            <person name="Gibson G."/>
            <person name="Gilbert D."/>
            <person name="Gnerre S."/>
            <person name="Godfrey J."/>
            <person name="Good R."/>
            <person name="Gotea V."/>
            <person name="Gravely B."/>
            <person name="Greenberg A.J."/>
            <person name="Griffiths-Jones S."/>
            <person name="Gross S."/>
            <person name="Guigo R."/>
            <person name="Gustafson E.A."/>
            <person name="Haerty W."/>
            <person name="Hahn M.W."/>
            <person name="Halligan D.L."/>
            <person name="Halpern A.L."/>
            <person name="Halter G.M."/>
            <person name="Han M.V."/>
            <person name="Heger A."/>
            <person name="Hillier L."/>
            <person name="Hinrichs A.S."/>
            <person name="Holmes I."/>
            <person name="Hoskins R.A."/>
            <person name="Hubisz M.J."/>
            <person name="Hultmark D."/>
            <person name="Huntley M.A."/>
            <person name="Jaffe D.B."/>
            <person name="Jagadeeshan S."/>
            <person name="Jeck W.R."/>
            <person name="Johnson J."/>
            <person name="Jones C.D."/>
            <person name="Jordan W.C."/>
            <person name="Karpen G.H."/>
            <person name="Kataoka E."/>
            <person name="Keightley P.D."/>
            <person name="Kheradpour P."/>
            <person name="Kirkness E.F."/>
            <person name="Koerich L.B."/>
            <person name="Kristiansen K."/>
            <person name="Kudrna D."/>
            <person name="Kulathinal R.J."/>
            <person name="Kumar S."/>
            <person name="Kwok R."/>
            <person name="Lander E."/>
            <person name="Langley C.H."/>
            <person name="Lapoint R."/>
            <person name="Lazzaro B.P."/>
            <person name="Lee S.J."/>
            <person name="Levesque L."/>
            <person name="Li R."/>
            <person name="Lin C.F."/>
            <person name="Lin M.F."/>
            <person name="Lindblad-Toh K."/>
            <person name="Llopart A."/>
            <person name="Long M."/>
            <person name="Low L."/>
            <person name="Lozovsky E."/>
            <person name="Lu J."/>
            <person name="Luo M."/>
            <person name="Machado C.A."/>
            <person name="Makalowski W."/>
            <person name="Marzo M."/>
            <person name="Matsuda M."/>
            <person name="Matzkin L."/>
            <person name="McAllister B."/>
            <person name="McBride C.S."/>
            <person name="McKernan B."/>
            <person name="McKernan K."/>
            <person name="Mendez-Lago M."/>
            <person name="Minx P."/>
            <person name="Mollenhauer M.U."/>
            <person name="Montooth K."/>
            <person name="Mount S.M."/>
            <person name="Mu X."/>
            <person name="Myers E."/>
            <person name="Negre B."/>
            <person name="Newfeld S."/>
            <person name="Nielsen R."/>
            <person name="Noor M.A."/>
            <person name="O'Grady P."/>
            <person name="Pachter L."/>
            <person name="Papaceit M."/>
            <person name="Parisi M.J."/>
            <person name="Parisi M."/>
            <person name="Parts L."/>
            <person name="Pedersen J.S."/>
            <person name="Pesole G."/>
            <person name="Phillippy A.M."/>
            <person name="Ponting C.P."/>
            <person name="Pop M."/>
            <person name="Porcelli D."/>
            <person name="Powell J.R."/>
            <person name="Prohaska S."/>
            <person name="Pruitt K."/>
            <person name="Puig M."/>
            <person name="Quesneville H."/>
            <person name="Ram K.R."/>
            <person name="Rand D."/>
            <person name="Rasmussen M.D."/>
            <person name="Reed L.K."/>
            <person name="Reenan R."/>
            <person name="Reily A."/>
            <person name="Remington K.A."/>
            <person name="Rieger T.T."/>
            <person name="Ritchie M.G."/>
            <person name="Robin C."/>
            <person name="Rogers Y.H."/>
            <person name="Rohde C."/>
            <person name="Rozas J."/>
            <person name="Rubenfield M.J."/>
            <person name="Ruiz A."/>
            <person name="Russo S."/>
            <person name="Salzberg S.L."/>
            <person name="Sanchez-Gracia A."/>
            <person name="Saranga D.J."/>
            <person name="Sato H."/>
            <person name="Schaeffer S.W."/>
            <person name="Schatz M.C."/>
            <person name="Schlenke T."/>
            <person name="Schwartz R."/>
            <person name="Segarra C."/>
            <person name="Singh R.S."/>
            <person name="Sirot L."/>
            <person name="Sirota M."/>
            <person name="Sisneros N.B."/>
            <person name="Smith C.D."/>
            <person name="Smith T.F."/>
            <person name="Spieth J."/>
            <person name="Stage D.E."/>
            <person name="Stark A."/>
            <person name="Stephan W."/>
            <person name="Strausberg R.L."/>
            <person name="Strempel S."/>
            <person name="Sturgill D."/>
            <person name="Sutton G."/>
            <person name="Sutton G.G."/>
            <person name="Tao W."/>
            <person name="Teichmann S."/>
            <person name="Tobari Y.N."/>
            <person name="Tomimura Y."/>
            <person name="Tsolas J.M."/>
            <person name="Valente V.L."/>
            <person name="Venter E."/>
            <person name="Venter J.C."/>
            <person name="Vicario S."/>
            <person name="Vieira F.G."/>
            <person name="Vilella A.J."/>
            <person name="Villasante A."/>
            <person name="Walenz B."/>
            <person name="Wang J."/>
            <person name="Wasserman M."/>
            <person name="Watts T."/>
            <person name="Wilson D."/>
            <person name="Wilson R.K."/>
            <person name="Wing R.A."/>
            <person name="Wolfner M.F."/>
            <person name="Wong A."/>
            <person name="Wong G.K."/>
            <person name="Wu C.I."/>
            <person name="Wu G."/>
            <person name="Yamamoto D."/>
            <person name="Yang H.P."/>
            <person name="Yang S.P."/>
            <person name="Yorke J.A."/>
            <person name="Yoshida K."/>
            <person name="Zdobnov E."/>
            <person name="Zhang P."/>
            <person name="Zhang Y."/>
            <person name="Zimin A.V."/>
            <person name="Baldwin J."/>
            <person name="Abdouelleil A."/>
            <person name="Abdulkadir J."/>
            <person name="Abebe A."/>
            <person name="Abera B."/>
            <person name="Abreu J."/>
            <person name="Acer S.C."/>
            <person name="Aftuck L."/>
            <person name="Alexander A."/>
            <person name="An P."/>
            <person name="Anderson E."/>
            <person name="Anderson S."/>
            <person name="Arachi H."/>
            <person name="Azer M."/>
            <person name="Bachantsang P."/>
            <person name="Barry A."/>
            <person name="Bayul T."/>
            <person name="Berlin A."/>
            <person name="Bessette D."/>
            <person name="Bloom T."/>
            <person name="Blye J."/>
            <person name="Boguslavskiy L."/>
            <person name="Bonnet C."/>
            <person name="Boukhgalter B."/>
            <person name="Bourzgui I."/>
            <person name="Brown A."/>
            <person name="Cahill P."/>
            <person name="Channer S."/>
            <person name="Cheshatsang Y."/>
            <person name="Chuda L."/>
            <person name="Citroen M."/>
            <person name="Collymore A."/>
            <person name="Cooke P."/>
            <person name="Costello M."/>
            <person name="D'Aco K."/>
            <person name="Daza R."/>
            <person name="De Haan G."/>
            <person name="DeGray S."/>
            <person name="DeMaso C."/>
            <person name="Dhargay N."/>
            <person name="Dooley K."/>
            <person name="Dooley E."/>
            <person name="Doricent M."/>
            <person name="Dorje P."/>
            <person name="Dorjee K."/>
            <person name="Dupes A."/>
            <person name="Elong R."/>
            <person name="Falk J."/>
            <person name="Farina A."/>
            <person name="Faro S."/>
            <person name="Ferguson D."/>
            <person name="Fisher S."/>
            <person name="Foley C.D."/>
            <person name="Franke A."/>
            <person name="Friedrich D."/>
            <person name="Gadbois L."/>
            <person name="Gearin G."/>
            <person name="Gearin C.R."/>
            <person name="Giannoukos G."/>
            <person name="Goode T."/>
            <person name="Graham J."/>
            <person name="Grandbois E."/>
            <person name="Grewal S."/>
            <person name="Gyaltsen K."/>
            <person name="Hafez N."/>
            <person name="Hagos B."/>
            <person name="Hall J."/>
            <person name="Henson C."/>
            <person name="Hollinger A."/>
            <person name="Honan T."/>
            <person name="Huard M.D."/>
            <person name="Hughes L."/>
            <person name="Hurhula B."/>
            <person name="Husby M.E."/>
            <person name="Kamat A."/>
            <person name="Kanga B."/>
            <person name="Kashin S."/>
            <person name="Khazanovich D."/>
            <person name="Kisner P."/>
            <person name="Lance K."/>
            <person name="Lara M."/>
            <person name="Lee W."/>
            <person name="Lennon N."/>
            <person name="Letendre F."/>
            <person name="LeVine R."/>
            <person name="Lipovsky A."/>
            <person name="Liu X."/>
            <person name="Liu J."/>
            <person name="Liu S."/>
            <person name="Lokyitsang T."/>
            <person name="Lokyitsang Y."/>
            <person name="Lubonja R."/>
            <person name="Lui A."/>
            <person name="MacDonald P."/>
            <person name="Magnisalis V."/>
            <person name="Maru K."/>
            <person name="Matthews C."/>
            <person name="McCusker W."/>
            <person name="McDonough S."/>
            <person name="Mehta T."/>
            <person name="Meldrim J."/>
            <person name="Meneus L."/>
            <person name="Mihai O."/>
            <person name="Mihalev A."/>
            <person name="Mihova T."/>
            <person name="Mittelman R."/>
            <person name="Mlenga V."/>
            <person name="Montmayeur A."/>
            <person name="Mulrain L."/>
            <person name="Navidi A."/>
            <person name="Naylor J."/>
            <person name="Negash T."/>
            <person name="Nguyen T."/>
            <person name="Nguyen N."/>
            <person name="Nicol R."/>
            <person name="Norbu C."/>
            <person name="Norbu N."/>
            <person name="Novod N."/>
            <person name="O'Neill B."/>
            <person name="Osman S."/>
            <person name="Markiewicz E."/>
            <person name="Oyono O.L."/>
            <person name="Patti C."/>
            <person name="Phunkhang P."/>
            <person name="Pierre F."/>
            <person name="Priest M."/>
            <person name="Raghuraman S."/>
            <person name="Rege F."/>
            <person name="Reyes R."/>
            <person name="Rise C."/>
            <person name="Rogov P."/>
            <person name="Ross K."/>
            <person name="Ryan E."/>
            <person name="Settipalli S."/>
            <person name="Shea T."/>
            <person name="Sherpa N."/>
            <person name="Shi L."/>
            <person name="Shih D."/>
            <person name="Sparrow T."/>
            <person name="Spaulding J."/>
            <person name="Stalker J."/>
            <person name="Stange-Thomann N."/>
            <person name="Stavropoulos S."/>
            <person name="Stone C."/>
            <person name="Strader C."/>
            <person name="Tesfaye S."/>
            <person name="Thomson T."/>
            <person name="Thoulutsang Y."/>
            <person name="Thoulutsang D."/>
            <person name="Topham K."/>
            <person name="Topping I."/>
            <person name="Tsamla T."/>
            <person name="Vassiliev H."/>
            <person name="Vo A."/>
            <person name="Wangchuk T."/>
            <person name="Wangdi T."/>
            <person name="Weiand M."/>
            <person name="Wilkinson J."/>
            <person name="Wilson A."/>
            <person name="Yadav S."/>
            <person name="Young G."/>
            <person name="Yu Q."/>
            <person name="Zembek L."/>
            <person name="Zhong D."/>
            <person name="Zimmer A."/>
            <person name="Zwirko Z."/>
            <person name="Jaffe D.B."/>
            <person name="Alvarez P."/>
            <person name="Brockman W."/>
            <person name="Butler J."/>
            <person name="Chin C."/>
            <person name="Gnerre S."/>
            <person name="Grabherr M."/>
            <person name="Kleber M."/>
            <person name="Mauceli E."/>
            <person name="MacCallum I."/>
        </authorList>
    </citation>
    <scope>NUCLEOTIDE SEQUENCE [LARGE SCALE GENOMIC DNA]</scope>
    <source>
        <strain evidence="12">Tucson 14024-0371.13</strain>
    </source>
</reference>
<keyword evidence="8 10" id="KW-0472">Membrane</keyword>
<keyword evidence="7 10" id="KW-0443">Lipid metabolism</keyword>
<evidence type="ECO:0000256" key="5">
    <source>
        <dbReference type="ARBA" id="ARBA00022832"/>
    </source>
</evidence>
<dbReference type="Proteomes" id="UP000007801">
    <property type="component" value="Unassembled WGS sequence"/>
</dbReference>
<organism evidence="11 12">
    <name type="scientific">Drosophila ananassae</name>
    <name type="common">Fruit fly</name>
    <dbReference type="NCBI Taxonomy" id="7217"/>
    <lineage>
        <taxon>Eukaryota</taxon>
        <taxon>Metazoa</taxon>
        <taxon>Ecdysozoa</taxon>
        <taxon>Arthropoda</taxon>
        <taxon>Hexapoda</taxon>
        <taxon>Insecta</taxon>
        <taxon>Pterygota</taxon>
        <taxon>Neoptera</taxon>
        <taxon>Endopterygota</taxon>
        <taxon>Diptera</taxon>
        <taxon>Brachycera</taxon>
        <taxon>Muscomorpha</taxon>
        <taxon>Ephydroidea</taxon>
        <taxon>Drosophilidae</taxon>
        <taxon>Drosophila</taxon>
        <taxon>Sophophora</taxon>
    </lineage>
</organism>
<gene>
    <name evidence="11" type="primary">Dana\GF13758</name>
    <name evidence="11" type="synonym">dana_GLEANR_13765</name>
    <name evidence="11" type="ORF">GF13758</name>
</gene>
<sequence length="261" mass="30647">MLDFLHIRQADPDPIPLAGSPWPIMTIVVGYLLFVFKLGKVFMRNRQPYDLRKVLLVYNLFQVVYNATYFIVIAYYLGYRGICNLKCIESFPQGHEHKTLERTMHFAYIFNKVIDLMDTVFFVLRKSYKQITFLHVYHHVFMVVGGYVLSRMYGTGGHFNVLAFLNTFVHVVMYFYYFLSSQYPGVKASIWWKKYITLVQLAQFVILLTYTAYVAFLSPNCGVPRPVLYINMLQGIVFIYLFGKFYVRAYLRPAKPQSKAQ</sequence>
<dbReference type="PROSITE" id="PS01188">
    <property type="entry name" value="ELO"/>
    <property type="match status" value="1"/>
</dbReference>
<dbReference type="GO" id="GO:0005789">
    <property type="term" value="C:endoplasmic reticulum membrane"/>
    <property type="evidence" value="ECO:0007669"/>
    <property type="project" value="TreeGrafter"/>
</dbReference>
<dbReference type="PhylomeDB" id="B3MI29"/>
<keyword evidence="5 10" id="KW-0276">Fatty acid metabolism</keyword>
<comment type="catalytic activity">
    <reaction evidence="10">
        <text>a very-long-chain acyl-CoA + malonyl-CoA + H(+) = a very-long-chain 3-oxoacyl-CoA + CO2 + CoA</text>
        <dbReference type="Rhea" id="RHEA:32727"/>
        <dbReference type="ChEBI" id="CHEBI:15378"/>
        <dbReference type="ChEBI" id="CHEBI:16526"/>
        <dbReference type="ChEBI" id="CHEBI:57287"/>
        <dbReference type="ChEBI" id="CHEBI:57384"/>
        <dbReference type="ChEBI" id="CHEBI:90725"/>
        <dbReference type="ChEBI" id="CHEBI:90736"/>
        <dbReference type="EC" id="2.3.1.199"/>
    </reaction>
</comment>
<keyword evidence="3 10" id="KW-0808">Transferase</keyword>
<dbReference type="STRING" id="7217.B3MI29"/>
<keyword evidence="2 10" id="KW-0444">Lipid biosynthesis</keyword>
<dbReference type="InterPro" id="IPR002076">
    <property type="entry name" value="ELO_fam"/>
</dbReference>
<dbReference type="GO" id="GO:0042761">
    <property type="term" value="P:very long-chain fatty acid biosynthetic process"/>
    <property type="evidence" value="ECO:0007669"/>
    <property type="project" value="EnsemblMetazoa"/>
</dbReference>
<feature type="transmembrane region" description="Helical" evidence="10">
    <location>
        <begin position="106"/>
        <end position="124"/>
    </location>
</feature>
<evidence type="ECO:0000313" key="12">
    <source>
        <dbReference type="Proteomes" id="UP000007801"/>
    </source>
</evidence>
<proteinExistence type="inferred from homology"/>
<dbReference type="GeneID" id="6496594"/>
<dbReference type="GO" id="GO:0034625">
    <property type="term" value="P:fatty acid elongation, monounsaturated fatty acid"/>
    <property type="evidence" value="ECO:0007669"/>
    <property type="project" value="TreeGrafter"/>
</dbReference>
<dbReference type="GO" id="GO:0009922">
    <property type="term" value="F:fatty acid elongase activity"/>
    <property type="evidence" value="ECO:0007669"/>
    <property type="project" value="UniProtKB-EC"/>
</dbReference>
<dbReference type="eggNOG" id="KOG3071">
    <property type="taxonomic scope" value="Eukaryota"/>
</dbReference>
<dbReference type="GO" id="GO:0019367">
    <property type="term" value="P:fatty acid elongation, saturated fatty acid"/>
    <property type="evidence" value="ECO:0007669"/>
    <property type="project" value="TreeGrafter"/>
</dbReference>
<dbReference type="AlphaFoldDB" id="B3MI29"/>
<keyword evidence="9 10" id="KW-0275">Fatty acid biosynthesis</keyword>
<comment type="similarity">
    <text evidence="10">Belongs to the ELO family.</text>
</comment>
<keyword evidence="6 10" id="KW-1133">Transmembrane helix</keyword>
<feature type="transmembrane region" description="Helical" evidence="10">
    <location>
        <begin position="55"/>
        <end position="77"/>
    </location>
</feature>
<dbReference type="InterPro" id="IPR030457">
    <property type="entry name" value="ELO_CS"/>
</dbReference>
<evidence type="ECO:0000256" key="3">
    <source>
        <dbReference type="ARBA" id="ARBA00022679"/>
    </source>
</evidence>
<dbReference type="EMBL" id="CH902619">
    <property type="protein sequence ID" value="EDV38039.1"/>
    <property type="molecule type" value="Genomic_DNA"/>
</dbReference>
<evidence type="ECO:0000256" key="10">
    <source>
        <dbReference type="RuleBase" id="RU361115"/>
    </source>
</evidence>
<dbReference type="Pfam" id="PF01151">
    <property type="entry name" value="ELO"/>
    <property type="match status" value="1"/>
</dbReference>
<feature type="transmembrane region" description="Helical" evidence="10">
    <location>
        <begin position="136"/>
        <end position="153"/>
    </location>
</feature>
<name>B3MI29_DROAN</name>
<dbReference type="InParanoid" id="B3MI29"/>
<comment type="subcellular location">
    <subcellularLocation>
        <location evidence="1">Membrane</location>
        <topology evidence="1">Multi-pass membrane protein</topology>
    </subcellularLocation>
</comment>
<feature type="transmembrane region" description="Helical" evidence="10">
    <location>
        <begin position="228"/>
        <end position="247"/>
    </location>
</feature>
<keyword evidence="4 10" id="KW-0812">Transmembrane</keyword>
<feature type="transmembrane region" description="Helical" evidence="10">
    <location>
        <begin position="159"/>
        <end position="179"/>
    </location>
</feature>
<evidence type="ECO:0000256" key="1">
    <source>
        <dbReference type="ARBA" id="ARBA00004141"/>
    </source>
</evidence>
<dbReference type="KEGG" id="dan:6496594"/>
<dbReference type="OMA" id="CYLVMRF"/>
<evidence type="ECO:0000256" key="9">
    <source>
        <dbReference type="ARBA" id="ARBA00023160"/>
    </source>
</evidence>
<dbReference type="GO" id="GO:0006723">
    <property type="term" value="P:cuticle hydrocarbon biosynthetic process"/>
    <property type="evidence" value="ECO:0007669"/>
    <property type="project" value="EnsemblMetazoa"/>
</dbReference>
<dbReference type="FunCoup" id="B3MI29">
    <property type="interactions" value="67"/>
</dbReference>
<keyword evidence="12" id="KW-1185">Reference proteome</keyword>
<protein>
    <recommendedName>
        <fullName evidence="10">Elongation of very long chain fatty acids protein</fullName>
        <ecNumber evidence="10">2.3.1.199</ecNumber>
    </recommendedName>
    <alternativeName>
        <fullName evidence="10">Very-long-chain 3-oxoacyl-CoA synthase</fullName>
    </alternativeName>
</protein>
<evidence type="ECO:0000256" key="4">
    <source>
        <dbReference type="ARBA" id="ARBA00022692"/>
    </source>
</evidence>
<dbReference type="HOGENOM" id="CLU_048483_0_2_1"/>
<dbReference type="GO" id="GO:0034626">
    <property type="term" value="P:fatty acid elongation, polyunsaturated fatty acid"/>
    <property type="evidence" value="ECO:0007669"/>
    <property type="project" value="TreeGrafter"/>
</dbReference>
<evidence type="ECO:0000256" key="2">
    <source>
        <dbReference type="ARBA" id="ARBA00022516"/>
    </source>
</evidence>
<evidence type="ECO:0000256" key="7">
    <source>
        <dbReference type="ARBA" id="ARBA00023098"/>
    </source>
</evidence>
<dbReference type="GO" id="GO:0030148">
    <property type="term" value="P:sphingolipid biosynthetic process"/>
    <property type="evidence" value="ECO:0007669"/>
    <property type="project" value="TreeGrafter"/>
</dbReference>
<dbReference type="PANTHER" id="PTHR11157">
    <property type="entry name" value="FATTY ACID ACYL TRANSFERASE-RELATED"/>
    <property type="match status" value="1"/>
</dbReference>
<dbReference type="OrthoDB" id="434092at2759"/>
<accession>B3MI29</accession>
<evidence type="ECO:0000256" key="6">
    <source>
        <dbReference type="ARBA" id="ARBA00022989"/>
    </source>
</evidence>
<feature type="transmembrane region" description="Helical" evidence="10">
    <location>
        <begin position="195"/>
        <end position="216"/>
    </location>
</feature>
<dbReference type="PANTHER" id="PTHR11157:SF116">
    <property type="entry name" value="ELONGATION OF VERY LONG CHAIN FATTY ACIDS PROTEIN-RELATED"/>
    <property type="match status" value="1"/>
</dbReference>
<feature type="transmembrane region" description="Helical" evidence="10">
    <location>
        <begin position="22"/>
        <end position="43"/>
    </location>
</feature>
<evidence type="ECO:0000256" key="8">
    <source>
        <dbReference type="ARBA" id="ARBA00023136"/>
    </source>
</evidence>
<dbReference type="EC" id="2.3.1.199" evidence="10"/>
<evidence type="ECO:0000313" key="11">
    <source>
        <dbReference type="EMBL" id="EDV38039.1"/>
    </source>
</evidence>